<dbReference type="RefSeq" id="WP_307281333.1">
    <property type="nucleotide sequence ID" value="NZ_JAUSVX010000015.1"/>
</dbReference>
<proteinExistence type="predicted"/>
<name>A0ABU0JJG9_9HYPH</name>
<organism evidence="1 2">
    <name type="scientific">Labrys wisconsinensis</name>
    <dbReference type="NCBI Taxonomy" id="425677"/>
    <lineage>
        <taxon>Bacteria</taxon>
        <taxon>Pseudomonadati</taxon>
        <taxon>Pseudomonadota</taxon>
        <taxon>Alphaproteobacteria</taxon>
        <taxon>Hyphomicrobiales</taxon>
        <taxon>Xanthobacteraceae</taxon>
        <taxon>Labrys</taxon>
    </lineage>
</organism>
<accession>A0ABU0JJG9</accession>
<sequence length="105" mass="10746">MDADLNRAERVEAARAELRRAVMGAIGDAMRQAGVSPMTVLGLAAMAVGSIYQEMAQAHHGPGRCCCGWEPDAAADIEALQTVLAATAAPTPAASLLGMRAIGQA</sequence>
<evidence type="ECO:0000313" key="1">
    <source>
        <dbReference type="EMBL" id="MDQ0473282.1"/>
    </source>
</evidence>
<evidence type="ECO:0000313" key="2">
    <source>
        <dbReference type="Proteomes" id="UP001242480"/>
    </source>
</evidence>
<dbReference type="Proteomes" id="UP001242480">
    <property type="component" value="Unassembled WGS sequence"/>
</dbReference>
<reference evidence="1 2" key="1">
    <citation type="submission" date="2023-07" db="EMBL/GenBank/DDBJ databases">
        <title>Genomic Encyclopedia of Type Strains, Phase IV (KMG-IV): sequencing the most valuable type-strain genomes for metagenomic binning, comparative biology and taxonomic classification.</title>
        <authorList>
            <person name="Goeker M."/>
        </authorList>
    </citation>
    <scope>NUCLEOTIDE SEQUENCE [LARGE SCALE GENOMIC DNA]</scope>
    <source>
        <strain evidence="1 2">DSM 19619</strain>
    </source>
</reference>
<dbReference type="EMBL" id="JAUSVX010000015">
    <property type="protein sequence ID" value="MDQ0473282.1"/>
    <property type="molecule type" value="Genomic_DNA"/>
</dbReference>
<keyword evidence="2" id="KW-1185">Reference proteome</keyword>
<gene>
    <name evidence="1" type="ORF">QO011_006316</name>
</gene>
<protein>
    <submittedName>
        <fullName evidence="1">Uncharacterized protein</fullName>
    </submittedName>
</protein>
<comment type="caution">
    <text evidence="1">The sequence shown here is derived from an EMBL/GenBank/DDBJ whole genome shotgun (WGS) entry which is preliminary data.</text>
</comment>